<evidence type="ECO:0000256" key="2">
    <source>
        <dbReference type="ARBA" id="ARBA00022771"/>
    </source>
</evidence>
<evidence type="ECO:0000313" key="8">
    <source>
        <dbReference type="Proteomes" id="UP000233551"/>
    </source>
</evidence>
<dbReference type="Proteomes" id="UP000233551">
    <property type="component" value="Unassembled WGS sequence"/>
</dbReference>
<dbReference type="Pfam" id="PF00400">
    <property type="entry name" value="WD40"/>
    <property type="match status" value="2"/>
</dbReference>
<keyword evidence="2 5" id="KW-0863">Zinc-finger</keyword>
<evidence type="ECO:0000256" key="5">
    <source>
        <dbReference type="PROSITE-ProRule" id="PRU00723"/>
    </source>
</evidence>
<dbReference type="InterPro" id="IPR041367">
    <property type="entry name" value="Znf-CCCH_4"/>
</dbReference>
<dbReference type="EMBL" id="PGOL01002399">
    <property type="protein sequence ID" value="PKI48373.1"/>
    <property type="molecule type" value="Genomic_DNA"/>
</dbReference>
<dbReference type="SMART" id="SM00356">
    <property type="entry name" value="ZnF_C3H1"/>
    <property type="match status" value="2"/>
</dbReference>
<feature type="repeat" description="WD" evidence="4">
    <location>
        <begin position="116"/>
        <end position="148"/>
    </location>
</feature>
<comment type="caution">
    <text evidence="7">The sequence shown here is derived from an EMBL/GenBank/DDBJ whole genome shotgun (WGS) entry which is preliminary data.</text>
</comment>
<evidence type="ECO:0000259" key="6">
    <source>
        <dbReference type="PROSITE" id="PS50103"/>
    </source>
</evidence>
<dbReference type="PANTHER" id="PTHR44489">
    <property type="match status" value="1"/>
</dbReference>
<feature type="zinc finger region" description="C3H1-type" evidence="5">
    <location>
        <begin position="78"/>
        <end position="105"/>
    </location>
</feature>
<protein>
    <recommendedName>
        <fullName evidence="6">C3H1-type domain-containing protein</fullName>
    </recommendedName>
</protein>
<organism evidence="7 8">
    <name type="scientific">Punica granatum</name>
    <name type="common">Pomegranate</name>
    <dbReference type="NCBI Taxonomy" id="22663"/>
    <lineage>
        <taxon>Eukaryota</taxon>
        <taxon>Viridiplantae</taxon>
        <taxon>Streptophyta</taxon>
        <taxon>Embryophyta</taxon>
        <taxon>Tracheophyta</taxon>
        <taxon>Spermatophyta</taxon>
        <taxon>Magnoliopsida</taxon>
        <taxon>eudicotyledons</taxon>
        <taxon>Gunneridae</taxon>
        <taxon>Pentapetalae</taxon>
        <taxon>rosids</taxon>
        <taxon>malvids</taxon>
        <taxon>Myrtales</taxon>
        <taxon>Lythraceae</taxon>
        <taxon>Punica</taxon>
    </lineage>
</organism>
<dbReference type="PROSITE" id="PS50103">
    <property type="entry name" value="ZF_C3H1"/>
    <property type="match status" value="1"/>
</dbReference>
<dbReference type="InterPro" id="IPR044715">
    <property type="entry name" value="WDR86-like"/>
</dbReference>
<name>A0A2I0IX94_PUNGR</name>
<reference evidence="7 8" key="1">
    <citation type="submission" date="2017-11" db="EMBL/GenBank/DDBJ databases">
        <title>De-novo sequencing of pomegranate (Punica granatum L.) genome.</title>
        <authorList>
            <person name="Akparov Z."/>
            <person name="Amiraslanov A."/>
            <person name="Hajiyeva S."/>
            <person name="Abbasov M."/>
            <person name="Kaur K."/>
            <person name="Hamwieh A."/>
            <person name="Solovyev V."/>
            <person name="Salamov A."/>
            <person name="Braich B."/>
            <person name="Kosarev P."/>
            <person name="Mahmoud A."/>
            <person name="Hajiyev E."/>
            <person name="Babayeva S."/>
            <person name="Izzatullayeva V."/>
            <person name="Mammadov A."/>
            <person name="Mammadov A."/>
            <person name="Sharifova S."/>
            <person name="Ojaghi J."/>
            <person name="Eynullazada K."/>
            <person name="Bayramov B."/>
            <person name="Abdulazimova A."/>
            <person name="Shahmuradov I."/>
        </authorList>
    </citation>
    <scope>NUCLEOTIDE SEQUENCE [LARGE SCALE GENOMIC DNA]</scope>
    <source>
        <strain evidence="8">cv. AG2017</strain>
        <tissue evidence="7">Leaf</tissue>
    </source>
</reference>
<dbReference type="Pfam" id="PF18044">
    <property type="entry name" value="zf-CCCH_4"/>
    <property type="match status" value="1"/>
</dbReference>
<dbReference type="GO" id="GO:0008270">
    <property type="term" value="F:zinc ion binding"/>
    <property type="evidence" value="ECO:0007669"/>
    <property type="project" value="UniProtKB-KW"/>
</dbReference>
<dbReference type="PROSITE" id="PS50082">
    <property type="entry name" value="WD_REPEATS_2"/>
    <property type="match status" value="1"/>
</dbReference>
<dbReference type="Gene3D" id="3.30.1370.210">
    <property type="match status" value="1"/>
</dbReference>
<dbReference type="Gene3D" id="2.130.10.10">
    <property type="entry name" value="YVTN repeat-like/Quinoprotein amine dehydrogenase"/>
    <property type="match status" value="2"/>
</dbReference>
<dbReference type="AlphaFoldDB" id="A0A2I0IX94"/>
<feature type="domain" description="C3H1-type" evidence="6">
    <location>
        <begin position="78"/>
        <end position="105"/>
    </location>
</feature>
<keyword evidence="8" id="KW-1185">Reference proteome</keyword>
<keyword evidence="4" id="KW-0853">WD repeat</keyword>
<sequence>MMLTHRGRHGRLEIGGKVCSYWLAGRCTRNPYRFLHAEESPSSQQNNACHREAKKPSASTLPKSRGACELLKGKDGFKAEDRLCQGWASGACVNGDKCRFRHSWSRGEDLGLLAKLEGHEKGIAGIGFPSGSDKLYTGSKDGTVRIWDCHTGPCSDMVNVGSEVGSLIAEGPWVFAGLPNVIKAWNIQNGAAFDLQVLSGLVYSMAVDNNLLFAGCENGDILVWRGTSLTRPPQLVATLRGHTRAVVSLVIGANRLYSGSADHTIRGVLALKGMHDMEGKPILLCACNDDTVHLYELPTFVERGKIYSRREVLVLQVAPTHGLFFTGDGAGTLSVWKWSGESKQALL</sequence>
<dbReference type="SMART" id="SM00320">
    <property type="entry name" value="WD40"/>
    <property type="match status" value="4"/>
</dbReference>
<evidence type="ECO:0000256" key="1">
    <source>
        <dbReference type="ARBA" id="ARBA00022723"/>
    </source>
</evidence>
<dbReference type="STRING" id="22663.A0A2I0IX94"/>
<dbReference type="InterPro" id="IPR036322">
    <property type="entry name" value="WD40_repeat_dom_sf"/>
</dbReference>
<dbReference type="SUPFAM" id="SSF50978">
    <property type="entry name" value="WD40 repeat-like"/>
    <property type="match status" value="1"/>
</dbReference>
<proteinExistence type="predicted"/>
<dbReference type="PANTHER" id="PTHR44489:SF14">
    <property type="entry name" value="ZINC FINGER CCCH DOMAIN-CONTAINING PROTEIN 59-RELATED"/>
    <property type="match status" value="1"/>
</dbReference>
<dbReference type="InterPro" id="IPR015943">
    <property type="entry name" value="WD40/YVTN_repeat-like_dom_sf"/>
</dbReference>
<accession>A0A2I0IX94</accession>
<dbReference type="InterPro" id="IPR036855">
    <property type="entry name" value="Znf_CCCH_sf"/>
</dbReference>
<evidence type="ECO:0000313" key="7">
    <source>
        <dbReference type="EMBL" id="PKI48373.1"/>
    </source>
</evidence>
<evidence type="ECO:0000256" key="3">
    <source>
        <dbReference type="ARBA" id="ARBA00022833"/>
    </source>
</evidence>
<gene>
    <name evidence="7" type="ORF">CRG98_031226</name>
</gene>
<dbReference type="InterPro" id="IPR001680">
    <property type="entry name" value="WD40_rpt"/>
</dbReference>
<keyword evidence="1 5" id="KW-0479">Metal-binding</keyword>
<keyword evidence="3 5" id="KW-0862">Zinc</keyword>
<dbReference type="PROSITE" id="PS50294">
    <property type="entry name" value="WD_REPEATS_REGION"/>
    <property type="match status" value="1"/>
</dbReference>
<dbReference type="SUPFAM" id="SSF90229">
    <property type="entry name" value="CCCH zinc finger"/>
    <property type="match status" value="1"/>
</dbReference>
<evidence type="ECO:0000256" key="4">
    <source>
        <dbReference type="PROSITE-ProRule" id="PRU00221"/>
    </source>
</evidence>
<dbReference type="InterPro" id="IPR000571">
    <property type="entry name" value="Znf_CCCH"/>
</dbReference>